<proteinExistence type="predicted"/>
<dbReference type="Proteomes" id="UP000076532">
    <property type="component" value="Unassembled WGS sequence"/>
</dbReference>
<organism evidence="2 3">
    <name type="scientific">Athelia psychrophila</name>
    <dbReference type="NCBI Taxonomy" id="1759441"/>
    <lineage>
        <taxon>Eukaryota</taxon>
        <taxon>Fungi</taxon>
        <taxon>Dikarya</taxon>
        <taxon>Basidiomycota</taxon>
        <taxon>Agaricomycotina</taxon>
        <taxon>Agaricomycetes</taxon>
        <taxon>Agaricomycetidae</taxon>
        <taxon>Atheliales</taxon>
        <taxon>Atheliaceae</taxon>
        <taxon>Athelia</taxon>
    </lineage>
</organism>
<keyword evidence="3" id="KW-1185">Reference proteome</keyword>
<protein>
    <submittedName>
        <fullName evidence="2">Uncharacterized protein</fullName>
    </submittedName>
</protein>
<evidence type="ECO:0000313" key="2">
    <source>
        <dbReference type="EMBL" id="KZP09667.1"/>
    </source>
</evidence>
<name>A0A165YKT4_9AGAM</name>
<gene>
    <name evidence="2" type="ORF">FIBSPDRAFT_963788</name>
</gene>
<dbReference type="EMBL" id="KV417695">
    <property type="protein sequence ID" value="KZP09667.1"/>
    <property type="molecule type" value="Genomic_DNA"/>
</dbReference>
<evidence type="ECO:0000256" key="1">
    <source>
        <dbReference type="SAM" id="MobiDB-lite"/>
    </source>
</evidence>
<accession>A0A165YKT4</accession>
<reference evidence="2 3" key="1">
    <citation type="journal article" date="2016" name="Mol. Biol. Evol.">
        <title>Comparative Genomics of Early-Diverging Mushroom-Forming Fungi Provides Insights into the Origins of Lignocellulose Decay Capabilities.</title>
        <authorList>
            <person name="Nagy L.G."/>
            <person name="Riley R."/>
            <person name="Tritt A."/>
            <person name="Adam C."/>
            <person name="Daum C."/>
            <person name="Floudas D."/>
            <person name="Sun H."/>
            <person name="Yadav J.S."/>
            <person name="Pangilinan J."/>
            <person name="Larsson K.H."/>
            <person name="Matsuura K."/>
            <person name="Barry K."/>
            <person name="Labutti K."/>
            <person name="Kuo R."/>
            <person name="Ohm R.A."/>
            <person name="Bhattacharya S.S."/>
            <person name="Shirouzu T."/>
            <person name="Yoshinaga Y."/>
            <person name="Martin F.M."/>
            <person name="Grigoriev I.V."/>
            <person name="Hibbett D.S."/>
        </authorList>
    </citation>
    <scope>NUCLEOTIDE SEQUENCE [LARGE SCALE GENOMIC DNA]</scope>
    <source>
        <strain evidence="2 3">CBS 109695</strain>
    </source>
</reference>
<dbReference type="AlphaFoldDB" id="A0A165YKT4"/>
<evidence type="ECO:0000313" key="3">
    <source>
        <dbReference type="Proteomes" id="UP000076532"/>
    </source>
</evidence>
<sequence>MKRASGSSRRVQVINTSQVDLKSSVLTHKALQGQKKINVNRGWEHLQQMSEEELELHNQQVMDAQNTMVVDQDIEMQYNEVLLGRLPLDISNAGGKMAAVAEVIKHKRCHTDRRTRRDHTENQNRAFRLQQ</sequence>
<feature type="region of interest" description="Disordered" evidence="1">
    <location>
        <begin position="110"/>
        <end position="131"/>
    </location>
</feature>